<dbReference type="HOGENOM" id="CLU_400499_0_0_0"/>
<reference evidence="2" key="1">
    <citation type="journal article" date="2016" name="Front. Microbiol.">
        <title>The complete genome sequence of hyperthermophile Dictyoglomus turgidum DSM 6724 reveals a specialized carbohydrate fermentor.</title>
        <authorList>
            <person name="Brumm P.J."/>
            <person name="Gowda K."/>
            <person name="Robb F.T."/>
            <person name="Mead D.A."/>
        </authorList>
    </citation>
    <scope>NUCLEOTIDE SEQUENCE [LARGE SCALE GENOMIC DNA]</scope>
    <source>
        <strain evidence="2">DSM 6724 / Z-1310</strain>
    </source>
</reference>
<dbReference type="OrthoDB" id="9812029at2"/>
<evidence type="ECO:0000313" key="2">
    <source>
        <dbReference type="Proteomes" id="UP000007719"/>
    </source>
</evidence>
<keyword evidence="2" id="KW-1185">Reference proteome</keyword>
<dbReference type="InParanoid" id="B8E2H6"/>
<organism evidence="1 2">
    <name type="scientific">Dictyoglomus turgidum (strain DSM 6724 / Z-1310)</name>
    <dbReference type="NCBI Taxonomy" id="515635"/>
    <lineage>
        <taxon>Bacteria</taxon>
        <taxon>Pseudomonadati</taxon>
        <taxon>Dictyoglomota</taxon>
        <taxon>Dictyoglomia</taxon>
        <taxon>Dictyoglomales</taxon>
        <taxon>Dictyoglomaceae</taxon>
        <taxon>Dictyoglomus</taxon>
    </lineage>
</organism>
<dbReference type="PATRIC" id="fig|515635.4.peg.1595"/>
<sequence>MISCGKVIREDENFYTLKYKCDDLISTLKRENIDEVYKGDQNLLWDAILTDLVLYFKLKEFPFKPFLHDEKLGTSDHRLTSFYDDGNRYVITEDYAGKLTGAVYINQDITYGLFYGVPIEPSEYKDLNFKLTWIANSWKDYKESLEKDKDFVKALEDLGFSWDYDNYSRISGTGFVANKEPLKRYFLRNPKAEIYYLFSKSLGWYGVVPKYSEEISLSSIYINEELKRHMEKLFITGVRGILRQIKDREKRKEVIERAKKIKTYAIKILKEEVTIADFQIKMASFIIKDLFDGVNISFNKTSEMLKIKNFCDYENKDFYYFFDLLLKNTEAFARAYNTALNKAKLPLKRFHIKNNVFQPPYFLEVFINQHGRNILTRCNIEIRNMDHEASIKLFSPHCSSETITNTKNIQSAREFLASLILSKKFPNGFALIGKAGPFMAEMRRVPRVLAVPEEGSKYAPMVDYFLGELKKEIKVVPESHLLRVSLNLLDNLKLLGDFVFRLPKFLRLYFEKTEITPEEFSQVWRRKVEEIEKIIEIIKGLEAGEYFRLAKVILWEKGFIELSERDYKLLNKLRNKGYNGEFKNLYFPESFLKVLKDLVERRRKIIDEIKSKKEEAPSYLFEERKLLEYKLLFLFAVLLRSLLQFEKSLKYLNYRPYTIILYLLSPNFIKELIKNSEVYMEKVVFKI</sequence>
<proteinExistence type="predicted"/>
<accession>B8E2H6</accession>
<protein>
    <submittedName>
        <fullName evidence="1">Uncharacterized protein</fullName>
    </submittedName>
</protein>
<dbReference type="EnsemblBacteria" id="ACK42820">
    <property type="protein sequence ID" value="ACK42820"/>
    <property type="gene ID" value="Dtur_1546"/>
</dbReference>
<dbReference type="RefSeq" id="WP_012583895.1">
    <property type="nucleotide sequence ID" value="NC_011661.1"/>
</dbReference>
<gene>
    <name evidence="1" type="ordered locus">Dtur_1546</name>
</gene>
<dbReference type="EMBL" id="CP001251">
    <property type="protein sequence ID" value="ACK42820.1"/>
    <property type="molecule type" value="Genomic_DNA"/>
</dbReference>
<name>B8E2H6_DICTD</name>
<dbReference type="KEGG" id="dtu:Dtur_1546"/>
<dbReference type="STRING" id="515635.Dtur_1546"/>
<dbReference type="Proteomes" id="UP000007719">
    <property type="component" value="Chromosome"/>
</dbReference>
<dbReference type="AlphaFoldDB" id="B8E2H6"/>
<evidence type="ECO:0000313" key="1">
    <source>
        <dbReference type="EMBL" id="ACK42820.1"/>
    </source>
</evidence>